<comment type="subcellular location">
    <subcellularLocation>
        <location evidence="1">Membrane</location>
        <topology evidence="1">Multi-pass membrane protein</topology>
    </subcellularLocation>
</comment>
<evidence type="ECO:0000256" key="5">
    <source>
        <dbReference type="ARBA" id="ARBA00023136"/>
    </source>
</evidence>
<evidence type="ECO:0000256" key="4">
    <source>
        <dbReference type="ARBA" id="ARBA00022989"/>
    </source>
</evidence>
<keyword evidence="8" id="KW-1185">Reference proteome</keyword>
<accession>A0A1S8XB51</accession>
<sequence>ELFKCCSYKFRGILCIIGGILIHLTYGYSYTVGESDVNFNPYFTGNMAPYIVDYMDFHNLSVNRTSVVWLASVDFSAQSVAMPISAFIATKTGFRSVVFCSCVLHSGSIALTYFAVNWGFWAVVLIYGLLGGIGFGAGYSVIIAAASEWFPSRRGLVMGLILSGFGAGALVFTPIQTGYINPANLKINTTTRGFTDAEILHRVPQAFLLLAGITAALQITGLLFMQKKPQFFFELFYRLVDITPMNILKAMDFYLLWFSVCCGAIPITLVTSLFKVFGNRYIHDDLFLAGVSMSASVCNCLGRIFWGRVCDRISFKVPMSCVCILWAVLLFSFPFISVFTGSGAKATFVLWVSLMFLCQSGIFVLAPTATATTFGAANFAVNYGIIYTAFLVGSLAASMMTILAPAGTSVDNHFFVAGATSVVAMLFTLLRPFNHGLRFQHPDTRVCFCLQSGEPNMQVFLGFPEIQETVGSDACNLRKPKQPNITDL</sequence>
<dbReference type="GO" id="GO:0016020">
    <property type="term" value="C:membrane"/>
    <property type="evidence" value="ECO:0007669"/>
    <property type="project" value="UniProtKB-SubCell"/>
</dbReference>
<dbReference type="InterPro" id="IPR011701">
    <property type="entry name" value="MFS"/>
</dbReference>
<dbReference type="AlphaFoldDB" id="A0A1S8XB51"/>
<feature type="transmembrane region" description="Helical" evidence="6">
    <location>
        <begin position="96"/>
        <end position="114"/>
    </location>
</feature>
<feature type="transmembrane region" description="Helical" evidence="6">
    <location>
        <begin position="156"/>
        <end position="175"/>
    </location>
</feature>
<feature type="transmembrane region" description="Helical" evidence="6">
    <location>
        <begin position="412"/>
        <end position="430"/>
    </location>
</feature>
<dbReference type="PANTHER" id="PTHR43385">
    <property type="entry name" value="RIBOFLAVIN TRANSPORTER RIBJ"/>
    <property type="match status" value="1"/>
</dbReference>
<feature type="transmembrane region" description="Helical" evidence="6">
    <location>
        <begin position="12"/>
        <end position="31"/>
    </location>
</feature>
<evidence type="ECO:0000313" key="8">
    <source>
        <dbReference type="Proteomes" id="UP000243686"/>
    </source>
</evidence>
<feature type="transmembrane region" description="Helical" evidence="6">
    <location>
        <begin position="348"/>
        <end position="369"/>
    </location>
</feature>
<feature type="transmembrane region" description="Helical" evidence="6">
    <location>
        <begin position="206"/>
        <end position="225"/>
    </location>
</feature>
<dbReference type="PANTHER" id="PTHR43385:SF1">
    <property type="entry name" value="RIBOFLAVIN TRANSPORTER RIBJ"/>
    <property type="match status" value="1"/>
</dbReference>
<keyword evidence="5 6" id="KW-0472">Membrane</keyword>
<keyword evidence="3 6" id="KW-0812">Transmembrane</keyword>
<name>A0A1S8XB51_OPIVI</name>
<feature type="transmembrane region" description="Helical" evidence="6">
    <location>
        <begin position="120"/>
        <end position="144"/>
    </location>
</feature>
<feature type="transmembrane region" description="Helical" evidence="6">
    <location>
        <begin position="381"/>
        <end position="406"/>
    </location>
</feature>
<feature type="transmembrane region" description="Helical" evidence="6">
    <location>
        <begin position="286"/>
        <end position="305"/>
    </location>
</feature>
<protein>
    <submittedName>
        <fullName evidence="7">Transporter, major facilitator family protein</fullName>
    </submittedName>
</protein>
<keyword evidence="2" id="KW-0813">Transport</keyword>
<reference evidence="7 8" key="1">
    <citation type="submission" date="2015-03" db="EMBL/GenBank/DDBJ databases">
        <title>Draft genome of the nematode, Opisthorchis viverrini.</title>
        <authorList>
            <person name="Mitreva M."/>
        </authorList>
    </citation>
    <scope>NUCLEOTIDE SEQUENCE [LARGE SCALE GENOMIC DNA]</scope>
    <source>
        <strain evidence="7">Khon Kaen</strain>
    </source>
</reference>
<dbReference type="SUPFAM" id="SSF103473">
    <property type="entry name" value="MFS general substrate transporter"/>
    <property type="match status" value="1"/>
</dbReference>
<evidence type="ECO:0000256" key="1">
    <source>
        <dbReference type="ARBA" id="ARBA00004141"/>
    </source>
</evidence>
<gene>
    <name evidence="7" type="ORF">X801_00181</name>
</gene>
<dbReference type="InterPro" id="IPR036259">
    <property type="entry name" value="MFS_trans_sf"/>
</dbReference>
<dbReference type="Gene3D" id="1.20.1250.20">
    <property type="entry name" value="MFS general substrate transporter like domains"/>
    <property type="match status" value="2"/>
</dbReference>
<dbReference type="GO" id="GO:0022857">
    <property type="term" value="F:transmembrane transporter activity"/>
    <property type="evidence" value="ECO:0007669"/>
    <property type="project" value="InterPro"/>
</dbReference>
<evidence type="ECO:0000313" key="7">
    <source>
        <dbReference type="EMBL" id="OON23902.1"/>
    </source>
</evidence>
<proteinExistence type="predicted"/>
<feature type="non-terminal residue" evidence="7">
    <location>
        <position position="1"/>
    </location>
</feature>
<dbReference type="InterPro" id="IPR052983">
    <property type="entry name" value="MFS_Riboflavin_Transporter"/>
</dbReference>
<keyword evidence="4 6" id="KW-1133">Transmembrane helix</keyword>
<dbReference type="Proteomes" id="UP000243686">
    <property type="component" value="Unassembled WGS sequence"/>
</dbReference>
<evidence type="ECO:0000256" key="2">
    <source>
        <dbReference type="ARBA" id="ARBA00022448"/>
    </source>
</evidence>
<dbReference type="EMBL" id="KV891475">
    <property type="protein sequence ID" value="OON23902.1"/>
    <property type="molecule type" value="Genomic_DNA"/>
</dbReference>
<feature type="transmembrane region" description="Helical" evidence="6">
    <location>
        <begin position="67"/>
        <end position="89"/>
    </location>
</feature>
<evidence type="ECO:0000256" key="6">
    <source>
        <dbReference type="SAM" id="Phobius"/>
    </source>
</evidence>
<organism evidence="7 8">
    <name type="scientific">Opisthorchis viverrini</name>
    <name type="common">Southeast Asian liver fluke</name>
    <dbReference type="NCBI Taxonomy" id="6198"/>
    <lineage>
        <taxon>Eukaryota</taxon>
        <taxon>Metazoa</taxon>
        <taxon>Spiralia</taxon>
        <taxon>Lophotrochozoa</taxon>
        <taxon>Platyhelminthes</taxon>
        <taxon>Trematoda</taxon>
        <taxon>Digenea</taxon>
        <taxon>Opisthorchiida</taxon>
        <taxon>Opisthorchiata</taxon>
        <taxon>Opisthorchiidae</taxon>
        <taxon>Opisthorchis</taxon>
    </lineage>
</organism>
<dbReference type="Pfam" id="PF07690">
    <property type="entry name" value="MFS_1"/>
    <property type="match status" value="1"/>
</dbReference>
<feature type="transmembrane region" description="Helical" evidence="6">
    <location>
        <begin position="317"/>
        <end position="336"/>
    </location>
</feature>
<feature type="transmembrane region" description="Helical" evidence="6">
    <location>
        <begin position="253"/>
        <end position="274"/>
    </location>
</feature>
<evidence type="ECO:0000256" key="3">
    <source>
        <dbReference type="ARBA" id="ARBA00022692"/>
    </source>
</evidence>